<dbReference type="GO" id="GO:0005762">
    <property type="term" value="C:mitochondrial large ribosomal subunit"/>
    <property type="evidence" value="ECO:0007669"/>
    <property type="project" value="TreeGrafter"/>
</dbReference>
<dbReference type="Proteomes" id="UP000193986">
    <property type="component" value="Unassembled WGS sequence"/>
</dbReference>
<dbReference type="GO" id="GO:0003735">
    <property type="term" value="F:structural constituent of ribosome"/>
    <property type="evidence" value="ECO:0007669"/>
    <property type="project" value="InterPro"/>
</dbReference>
<sequence>MSSGSRMVMPGARSAVRVARRFASTEAASSSSSSSIDLPTPPPRPRRTTSISSSSPPIYASLILSRPPLLQHSPSELESTYHASNLALRNAISNPTPTNFYFRAGSLPARRFDLRTYEYESATFGKSIAGKAPDVGDIPGEPEVTVLPRDKWEKEDAARKEKSLERWPEEEIFCLVKEKGKWKFPTTRVQDQEVLHEAVDKRLTGVQGALGGEGLDSWLVTKKPIGVVKNGEERTFFLRSHVLAGEPKLSKSSPWSEWAWLSSAEVQARLRKQGDDAFWEDIKGLFGVADDVE</sequence>
<evidence type="ECO:0000256" key="1">
    <source>
        <dbReference type="SAM" id="MobiDB-lite"/>
    </source>
</evidence>
<evidence type="ECO:0000313" key="4">
    <source>
        <dbReference type="Proteomes" id="UP000193986"/>
    </source>
</evidence>
<accession>A0A1Y2B1G6</accession>
<reference evidence="3 4" key="1">
    <citation type="submission" date="2016-07" db="EMBL/GenBank/DDBJ databases">
        <title>Pervasive Adenine N6-methylation of Active Genes in Fungi.</title>
        <authorList>
            <consortium name="DOE Joint Genome Institute"/>
            <person name="Mondo S.J."/>
            <person name="Dannebaum R.O."/>
            <person name="Kuo R.C."/>
            <person name="Labutti K."/>
            <person name="Haridas S."/>
            <person name="Kuo A."/>
            <person name="Salamov A."/>
            <person name="Ahrendt S.R."/>
            <person name="Lipzen A."/>
            <person name="Sullivan W."/>
            <person name="Andreopoulos W.B."/>
            <person name="Clum A."/>
            <person name="Lindquist E."/>
            <person name="Daum C."/>
            <person name="Ramamoorthy G.K."/>
            <person name="Gryganskyi A."/>
            <person name="Culley D."/>
            <person name="Magnuson J.K."/>
            <person name="James T.Y."/>
            <person name="O'Malley M.A."/>
            <person name="Stajich J.E."/>
            <person name="Spatafora J.W."/>
            <person name="Visel A."/>
            <person name="Grigoriev I.V."/>
        </authorList>
    </citation>
    <scope>NUCLEOTIDE SEQUENCE [LARGE SCALE GENOMIC DNA]</scope>
    <source>
        <strain evidence="3 4">68-887.2</strain>
    </source>
</reference>
<evidence type="ECO:0000259" key="2">
    <source>
        <dbReference type="Pfam" id="PF11788"/>
    </source>
</evidence>
<dbReference type="Pfam" id="PF11788">
    <property type="entry name" value="MRP-L46"/>
    <property type="match status" value="1"/>
</dbReference>
<dbReference type="STRING" id="71784.A0A1Y2B1G6"/>
<dbReference type="InParanoid" id="A0A1Y2B1G6"/>
<dbReference type="EMBL" id="MCFC01000030">
    <property type="protein sequence ID" value="ORY28653.1"/>
    <property type="molecule type" value="Genomic_DNA"/>
</dbReference>
<protein>
    <recommendedName>
        <fullName evidence="2">Large ribosomal subunit protein mL46 N-terminal domain-containing protein</fullName>
    </recommendedName>
</protein>
<dbReference type="InterPro" id="IPR021757">
    <property type="entry name" value="Ribosomal_mL46_N"/>
</dbReference>
<organism evidence="3 4">
    <name type="scientific">Naematelia encephala</name>
    <dbReference type="NCBI Taxonomy" id="71784"/>
    <lineage>
        <taxon>Eukaryota</taxon>
        <taxon>Fungi</taxon>
        <taxon>Dikarya</taxon>
        <taxon>Basidiomycota</taxon>
        <taxon>Agaricomycotina</taxon>
        <taxon>Tremellomycetes</taxon>
        <taxon>Tremellales</taxon>
        <taxon>Naemateliaceae</taxon>
        <taxon>Naematelia</taxon>
    </lineage>
</organism>
<dbReference type="Gene3D" id="3.90.79.10">
    <property type="entry name" value="Nucleoside Triphosphate Pyrophosphohydrolase"/>
    <property type="match status" value="1"/>
</dbReference>
<keyword evidence="4" id="KW-1185">Reference proteome</keyword>
<feature type="compositionally biased region" description="Low complexity" evidence="1">
    <location>
        <begin position="21"/>
        <end position="38"/>
    </location>
</feature>
<feature type="domain" description="Large ribosomal subunit protein mL46 N-terminal" evidence="2">
    <location>
        <begin position="58"/>
        <end position="113"/>
    </location>
</feature>
<dbReference type="FunCoup" id="A0A1Y2B1G6">
    <property type="interactions" value="54"/>
</dbReference>
<dbReference type="InterPro" id="IPR040008">
    <property type="entry name" value="Ribosomal_mL46"/>
</dbReference>
<dbReference type="OrthoDB" id="414075at2759"/>
<evidence type="ECO:0000313" key="3">
    <source>
        <dbReference type="EMBL" id="ORY28653.1"/>
    </source>
</evidence>
<feature type="region of interest" description="Disordered" evidence="1">
    <location>
        <begin position="21"/>
        <end position="55"/>
    </location>
</feature>
<dbReference type="AlphaFoldDB" id="A0A1Y2B1G6"/>
<dbReference type="PANTHER" id="PTHR13124">
    <property type="entry name" value="39S RIBOSOMAL PROTEIN L46, MITOCHONDRIAL PRECURSOR-RELATED"/>
    <property type="match status" value="1"/>
</dbReference>
<dbReference type="PANTHER" id="PTHR13124:SF12">
    <property type="entry name" value="LARGE RIBOSOMAL SUBUNIT PROTEIN ML46"/>
    <property type="match status" value="1"/>
</dbReference>
<name>A0A1Y2B1G6_9TREE</name>
<proteinExistence type="predicted"/>
<gene>
    <name evidence="3" type="ORF">BCR39DRAFT_534699</name>
</gene>
<comment type="caution">
    <text evidence="3">The sequence shown here is derived from an EMBL/GenBank/DDBJ whole genome shotgun (WGS) entry which is preliminary data.</text>
</comment>